<protein>
    <submittedName>
        <fullName evidence="1">Uncharacterized protein</fullName>
    </submittedName>
</protein>
<name>A0A840GBZ6_RHOTE</name>
<dbReference type="Proteomes" id="UP000587070">
    <property type="component" value="Unassembled WGS sequence"/>
</dbReference>
<accession>A0A840GBZ6</accession>
<gene>
    <name evidence="1" type="ORF">GGD90_000471</name>
</gene>
<comment type="caution">
    <text evidence="1">The sequence shown here is derived from an EMBL/GenBank/DDBJ whole genome shotgun (WGS) entry which is preliminary data.</text>
</comment>
<dbReference type="EMBL" id="JACIGE010000001">
    <property type="protein sequence ID" value="MBB4246122.1"/>
    <property type="molecule type" value="Genomic_DNA"/>
</dbReference>
<dbReference type="AlphaFoldDB" id="A0A840GBZ6"/>
<sequence length="283" mass="31430">MNPDAEPLDAEVLMEFSERIAALPPAEAGWVGRLFDECLRARLHEAELLAATADESDEEQGLPAEHGALSEDLAQVALDTAEWLKTLWQVGYMGAGSFPSAPRSAFPTVELEDVLMSSLFARIRQGKRPLPFPPPTRNGSPWHELLEGESEAYVVDAEIVADADGKALVATIDACSDWRVVEELQPGSAYLLQHQGKGPLFRLHLAAGGATLRREPPRWSRVIALVERGGFRSFVLHWGPDDGREQTIPLRAATWERAESAAEYWIAARHPEMYGQIRFERRE</sequence>
<evidence type="ECO:0000313" key="2">
    <source>
        <dbReference type="Proteomes" id="UP000587070"/>
    </source>
</evidence>
<organism evidence="1 2">
    <name type="scientific">Rhodocyclus tenuis</name>
    <name type="common">Rhodospirillum tenue</name>
    <dbReference type="NCBI Taxonomy" id="1066"/>
    <lineage>
        <taxon>Bacteria</taxon>
        <taxon>Pseudomonadati</taxon>
        <taxon>Pseudomonadota</taxon>
        <taxon>Betaproteobacteria</taxon>
        <taxon>Rhodocyclales</taxon>
        <taxon>Rhodocyclaceae</taxon>
        <taxon>Rhodocyclus</taxon>
    </lineage>
</organism>
<evidence type="ECO:0000313" key="1">
    <source>
        <dbReference type="EMBL" id="MBB4246122.1"/>
    </source>
</evidence>
<keyword evidence="2" id="KW-1185">Reference proteome</keyword>
<dbReference type="OrthoDB" id="9179209at2"/>
<proteinExistence type="predicted"/>
<reference evidence="1 2" key="1">
    <citation type="submission" date="2020-08" db="EMBL/GenBank/DDBJ databases">
        <title>Genome sequencing of Purple Non-Sulfur Bacteria from various extreme environments.</title>
        <authorList>
            <person name="Mayer M."/>
        </authorList>
    </citation>
    <scope>NUCLEOTIDE SEQUENCE [LARGE SCALE GENOMIC DNA]</scope>
    <source>
        <strain evidence="1 2">2761</strain>
    </source>
</reference>
<dbReference type="RefSeq" id="WP_153114897.1">
    <property type="nucleotide sequence ID" value="NZ_JACIGE010000001.1"/>
</dbReference>